<dbReference type="Pfam" id="PF13302">
    <property type="entry name" value="Acetyltransf_3"/>
    <property type="match status" value="1"/>
</dbReference>
<protein>
    <recommendedName>
        <fullName evidence="1">N-acetyltransferase domain-containing protein</fullName>
    </recommendedName>
</protein>
<name>A0ABR3FX39_9AGAR</name>
<accession>A0ABR3FX39</accession>
<keyword evidence="3" id="KW-1185">Reference proteome</keyword>
<dbReference type="InterPro" id="IPR051531">
    <property type="entry name" value="N-acetyltransferase"/>
</dbReference>
<dbReference type="SUPFAM" id="SSF55729">
    <property type="entry name" value="Acyl-CoA N-acyltransferases (Nat)"/>
    <property type="match status" value="1"/>
</dbReference>
<gene>
    <name evidence="2" type="ORF">V5O48_001878</name>
</gene>
<dbReference type="PROSITE" id="PS51186">
    <property type="entry name" value="GNAT"/>
    <property type="match status" value="1"/>
</dbReference>
<dbReference type="InterPro" id="IPR016181">
    <property type="entry name" value="Acyl_CoA_acyltransferase"/>
</dbReference>
<dbReference type="Gene3D" id="3.40.630.30">
    <property type="match status" value="1"/>
</dbReference>
<feature type="domain" description="N-acetyltransferase" evidence="1">
    <location>
        <begin position="36"/>
        <end position="183"/>
    </location>
</feature>
<dbReference type="PANTHER" id="PTHR43792">
    <property type="entry name" value="GNAT FAMILY, PUTATIVE (AFU_ORTHOLOGUE AFUA_3G00765)-RELATED-RELATED"/>
    <property type="match status" value="1"/>
</dbReference>
<dbReference type="InterPro" id="IPR000182">
    <property type="entry name" value="GNAT_dom"/>
</dbReference>
<organism evidence="2 3">
    <name type="scientific">Marasmius crinis-equi</name>
    <dbReference type="NCBI Taxonomy" id="585013"/>
    <lineage>
        <taxon>Eukaryota</taxon>
        <taxon>Fungi</taxon>
        <taxon>Dikarya</taxon>
        <taxon>Basidiomycota</taxon>
        <taxon>Agaricomycotina</taxon>
        <taxon>Agaricomycetes</taxon>
        <taxon>Agaricomycetidae</taxon>
        <taxon>Agaricales</taxon>
        <taxon>Marasmiineae</taxon>
        <taxon>Marasmiaceae</taxon>
        <taxon>Marasmius</taxon>
    </lineage>
</organism>
<sequence length="194" mass="22437">MFNTERLHLRAGEESDVDLLRKLWHIEDVQKTISINHLRPQSPDSKEKFLSMINTDGLFVIIETKPVESDAKDAEKDEEKAPQFVGFAQLAFELPKHRDAQYAIALMPEFWGKGYASEVTKFVVDHGFHHFGLHRISLGVLGGNDVALKLYKKTGFVEEGRRREAFWLDGEWRDNILMSILEREWRARREGANS</sequence>
<evidence type="ECO:0000313" key="3">
    <source>
        <dbReference type="Proteomes" id="UP001465976"/>
    </source>
</evidence>
<dbReference type="Proteomes" id="UP001465976">
    <property type="component" value="Unassembled WGS sequence"/>
</dbReference>
<comment type="caution">
    <text evidence="2">The sequence shown here is derived from an EMBL/GenBank/DDBJ whole genome shotgun (WGS) entry which is preliminary data.</text>
</comment>
<dbReference type="EMBL" id="JBAHYK010000039">
    <property type="protein sequence ID" value="KAL0580102.1"/>
    <property type="molecule type" value="Genomic_DNA"/>
</dbReference>
<evidence type="ECO:0000259" key="1">
    <source>
        <dbReference type="PROSITE" id="PS51186"/>
    </source>
</evidence>
<proteinExistence type="predicted"/>
<reference evidence="2 3" key="1">
    <citation type="submission" date="2024-02" db="EMBL/GenBank/DDBJ databases">
        <title>A draft genome for the cacao thread blight pathogen Marasmius crinis-equi.</title>
        <authorList>
            <person name="Cohen S.P."/>
            <person name="Baruah I.K."/>
            <person name="Amoako-Attah I."/>
            <person name="Bukari Y."/>
            <person name="Meinhardt L.W."/>
            <person name="Bailey B.A."/>
        </authorList>
    </citation>
    <scope>NUCLEOTIDE SEQUENCE [LARGE SCALE GENOMIC DNA]</scope>
    <source>
        <strain evidence="2 3">GH-76</strain>
    </source>
</reference>
<evidence type="ECO:0000313" key="2">
    <source>
        <dbReference type="EMBL" id="KAL0580102.1"/>
    </source>
</evidence>